<name>V8NXJ8_OPHHA</name>
<reference evidence="1 2" key="1">
    <citation type="journal article" date="2013" name="Proc. Natl. Acad. Sci. U.S.A.">
        <title>The king cobra genome reveals dynamic gene evolution and adaptation in the snake venom system.</title>
        <authorList>
            <person name="Vonk F.J."/>
            <person name="Casewell N.R."/>
            <person name="Henkel C.V."/>
            <person name="Heimberg A.M."/>
            <person name="Jansen H.J."/>
            <person name="McCleary R.J."/>
            <person name="Kerkkamp H.M."/>
            <person name="Vos R.A."/>
            <person name="Guerreiro I."/>
            <person name="Calvete J.J."/>
            <person name="Wuster W."/>
            <person name="Woods A.E."/>
            <person name="Logan J.M."/>
            <person name="Harrison R.A."/>
            <person name="Castoe T.A."/>
            <person name="de Koning A.P."/>
            <person name="Pollock D.D."/>
            <person name="Yandell M."/>
            <person name="Calderon D."/>
            <person name="Renjifo C."/>
            <person name="Currier R.B."/>
            <person name="Salgado D."/>
            <person name="Pla D."/>
            <person name="Sanz L."/>
            <person name="Hyder A.S."/>
            <person name="Ribeiro J.M."/>
            <person name="Arntzen J.W."/>
            <person name="van den Thillart G.E."/>
            <person name="Boetzer M."/>
            <person name="Pirovano W."/>
            <person name="Dirks R.P."/>
            <person name="Spaink H.P."/>
            <person name="Duboule D."/>
            <person name="McGlinn E."/>
            <person name="Kini R.M."/>
            <person name="Richardson M.K."/>
        </authorList>
    </citation>
    <scope>NUCLEOTIDE SEQUENCE</scope>
    <source>
        <tissue evidence="1">Blood</tissue>
    </source>
</reference>
<dbReference type="AlphaFoldDB" id="V8NXJ8"/>
<gene>
    <name evidence="1" type="ORF">L345_07541</name>
</gene>
<evidence type="ECO:0000313" key="2">
    <source>
        <dbReference type="Proteomes" id="UP000018936"/>
    </source>
</evidence>
<dbReference type="Proteomes" id="UP000018936">
    <property type="component" value="Unassembled WGS sequence"/>
</dbReference>
<feature type="non-terminal residue" evidence="1">
    <location>
        <position position="1"/>
    </location>
</feature>
<accession>V8NXJ8</accession>
<keyword evidence="2" id="KW-1185">Reference proteome</keyword>
<sequence>MPGVKLKQDTVLKPPKLEEEAFEIKRVKIPLDIKQEIDGEANSPANRILCSILESGEVPASCITTAFPQK</sequence>
<dbReference type="EMBL" id="AZIM01001509">
    <property type="protein sequence ID" value="ETE66676.1"/>
    <property type="molecule type" value="Genomic_DNA"/>
</dbReference>
<protein>
    <submittedName>
        <fullName evidence="1">Uncharacterized protein</fullName>
    </submittedName>
</protein>
<organism evidence="1 2">
    <name type="scientific">Ophiophagus hannah</name>
    <name type="common">King cobra</name>
    <name type="synonym">Naja hannah</name>
    <dbReference type="NCBI Taxonomy" id="8665"/>
    <lineage>
        <taxon>Eukaryota</taxon>
        <taxon>Metazoa</taxon>
        <taxon>Chordata</taxon>
        <taxon>Craniata</taxon>
        <taxon>Vertebrata</taxon>
        <taxon>Euteleostomi</taxon>
        <taxon>Lepidosauria</taxon>
        <taxon>Squamata</taxon>
        <taxon>Bifurcata</taxon>
        <taxon>Unidentata</taxon>
        <taxon>Episquamata</taxon>
        <taxon>Toxicofera</taxon>
        <taxon>Serpentes</taxon>
        <taxon>Colubroidea</taxon>
        <taxon>Elapidae</taxon>
        <taxon>Elapinae</taxon>
        <taxon>Ophiophagus</taxon>
    </lineage>
</organism>
<comment type="caution">
    <text evidence="1">The sequence shown here is derived from an EMBL/GenBank/DDBJ whole genome shotgun (WGS) entry which is preliminary data.</text>
</comment>
<evidence type="ECO:0000313" key="1">
    <source>
        <dbReference type="EMBL" id="ETE66676.1"/>
    </source>
</evidence>
<proteinExistence type="predicted"/>